<dbReference type="AlphaFoldDB" id="K2RWG5"/>
<keyword evidence="2" id="KW-0805">Transcription regulation</keyword>
<dbReference type="GO" id="GO:0043565">
    <property type="term" value="F:sequence-specific DNA binding"/>
    <property type="evidence" value="ECO:0007669"/>
    <property type="project" value="TreeGrafter"/>
</dbReference>
<dbReference type="STRING" id="1126212.K2RWG5"/>
<dbReference type="HOGENOM" id="CLU_006926_3_0_1"/>
<dbReference type="PANTHER" id="PTHR47540">
    <property type="entry name" value="THIAMINE REPRESSIBLE GENES REGULATORY PROTEIN THI5"/>
    <property type="match status" value="1"/>
</dbReference>
<comment type="caution">
    <text evidence="7">The sequence shown here is derived from an EMBL/GenBank/DDBJ whole genome shotgun (WGS) entry which is preliminary data.</text>
</comment>
<dbReference type="SMART" id="SM00906">
    <property type="entry name" value="Fungal_trans"/>
    <property type="match status" value="1"/>
</dbReference>
<evidence type="ECO:0000256" key="5">
    <source>
        <dbReference type="ARBA" id="ARBA00023242"/>
    </source>
</evidence>
<evidence type="ECO:0000256" key="4">
    <source>
        <dbReference type="ARBA" id="ARBA00023163"/>
    </source>
</evidence>
<reference evidence="7 8" key="1">
    <citation type="journal article" date="2012" name="BMC Genomics">
        <title>Tools to kill: Genome of one of the most destructive plant pathogenic fungi Macrophomina phaseolina.</title>
        <authorList>
            <person name="Islam M.S."/>
            <person name="Haque M.S."/>
            <person name="Islam M.M."/>
            <person name="Emdad E.M."/>
            <person name="Halim A."/>
            <person name="Hossen Q.M.M."/>
            <person name="Hossain M.Z."/>
            <person name="Ahmed B."/>
            <person name="Rahim S."/>
            <person name="Rahman M.S."/>
            <person name="Alam M.M."/>
            <person name="Hou S."/>
            <person name="Wan X."/>
            <person name="Saito J.A."/>
            <person name="Alam M."/>
        </authorList>
    </citation>
    <scope>NUCLEOTIDE SEQUENCE [LARGE SCALE GENOMIC DNA]</scope>
    <source>
        <strain evidence="7 8">MS6</strain>
    </source>
</reference>
<dbReference type="InParanoid" id="K2RWG5"/>
<gene>
    <name evidence="7" type="ORF">MPH_03604</name>
</gene>
<evidence type="ECO:0000313" key="7">
    <source>
        <dbReference type="EMBL" id="EKG19083.1"/>
    </source>
</evidence>
<feature type="domain" description="Xylanolytic transcriptional activator regulatory" evidence="6">
    <location>
        <begin position="322"/>
        <end position="394"/>
    </location>
</feature>
<keyword evidence="5" id="KW-0539">Nucleus</keyword>
<dbReference type="Pfam" id="PF04082">
    <property type="entry name" value="Fungal_trans"/>
    <property type="match status" value="1"/>
</dbReference>
<organism evidence="7 8">
    <name type="scientific">Macrophomina phaseolina (strain MS6)</name>
    <name type="common">Charcoal rot fungus</name>
    <dbReference type="NCBI Taxonomy" id="1126212"/>
    <lineage>
        <taxon>Eukaryota</taxon>
        <taxon>Fungi</taxon>
        <taxon>Dikarya</taxon>
        <taxon>Ascomycota</taxon>
        <taxon>Pezizomycotina</taxon>
        <taxon>Dothideomycetes</taxon>
        <taxon>Dothideomycetes incertae sedis</taxon>
        <taxon>Botryosphaeriales</taxon>
        <taxon>Botryosphaeriaceae</taxon>
        <taxon>Macrophomina</taxon>
    </lineage>
</organism>
<dbReference type="GO" id="GO:0006351">
    <property type="term" value="P:DNA-templated transcription"/>
    <property type="evidence" value="ECO:0007669"/>
    <property type="project" value="InterPro"/>
</dbReference>
<dbReference type="Proteomes" id="UP000007129">
    <property type="component" value="Unassembled WGS sequence"/>
</dbReference>
<evidence type="ECO:0000259" key="6">
    <source>
        <dbReference type="SMART" id="SM00906"/>
    </source>
</evidence>
<keyword evidence="4" id="KW-0804">Transcription</keyword>
<dbReference type="eggNOG" id="ENOG502SI9D">
    <property type="taxonomic scope" value="Eukaryota"/>
</dbReference>
<proteinExistence type="predicted"/>
<dbReference type="GO" id="GO:0045944">
    <property type="term" value="P:positive regulation of transcription by RNA polymerase II"/>
    <property type="evidence" value="ECO:0007669"/>
    <property type="project" value="TreeGrafter"/>
</dbReference>
<accession>K2RWG5</accession>
<evidence type="ECO:0000256" key="3">
    <source>
        <dbReference type="ARBA" id="ARBA00023125"/>
    </source>
</evidence>
<comment type="subcellular location">
    <subcellularLocation>
        <location evidence="1">Nucleus</location>
    </subcellularLocation>
</comment>
<name>K2RWG5_MACPH</name>
<dbReference type="InterPro" id="IPR051711">
    <property type="entry name" value="Stress_Response_Reg"/>
</dbReference>
<dbReference type="OrthoDB" id="5464at2759"/>
<dbReference type="PANTHER" id="PTHR47540:SF6">
    <property type="entry name" value="ZN(II)2CYS6 TRANSCRIPTION FACTOR (EUROFUNG)"/>
    <property type="match status" value="1"/>
</dbReference>
<protein>
    <submittedName>
        <fullName evidence="7">Transcription factor fungi</fullName>
    </submittedName>
</protein>
<dbReference type="GO" id="GO:0005634">
    <property type="term" value="C:nucleus"/>
    <property type="evidence" value="ECO:0007669"/>
    <property type="project" value="UniProtKB-SubCell"/>
</dbReference>
<dbReference type="InterPro" id="IPR007219">
    <property type="entry name" value="XnlR_reg_dom"/>
</dbReference>
<keyword evidence="3" id="KW-0238">DNA-binding</keyword>
<dbReference type="EMBL" id="AHHD01000166">
    <property type="protein sequence ID" value="EKG19083.1"/>
    <property type="molecule type" value="Genomic_DNA"/>
</dbReference>
<dbReference type="VEuPathDB" id="FungiDB:MPH_03604"/>
<evidence type="ECO:0000256" key="2">
    <source>
        <dbReference type="ARBA" id="ARBA00023015"/>
    </source>
</evidence>
<dbReference type="CDD" id="cd12148">
    <property type="entry name" value="fungal_TF_MHR"/>
    <property type="match status" value="1"/>
</dbReference>
<dbReference type="GO" id="GO:0008270">
    <property type="term" value="F:zinc ion binding"/>
    <property type="evidence" value="ECO:0007669"/>
    <property type="project" value="InterPro"/>
</dbReference>
<evidence type="ECO:0000313" key="8">
    <source>
        <dbReference type="Proteomes" id="UP000007129"/>
    </source>
</evidence>
<dbReference type="FunCoup" id="K2RWG5">
    <property type="interactions" value="455"/>
</dbReference>
<evidence type="ECO:0000256" key="1">
    <source>
        <dbReference type="ARBA" id="ARBA00004123"/>
    </source>
</evidence>
<sequence length="730" mass="81916">MYPLSLPCLVRSRSGNIDNSVAVLRAVRVKSNARAKSRAETASDVSSRADSPMGATRSRFRKGLDGEWSIWRFLARSSRTICYVSSSLFKLIIATNSFRKVVTSASPTEGLPPYEPVDSVLSVWTSPFTSLSATIKNTHPNGRKWIWLSPWSPWSFTVRLTLMMTEKLHLDMPNSPPVYSDGETYPLQWRPCSEDTPPDITGLPSKDHALYLFNAVKFHLSYRFFDDGEFIKNVNDFYHGKAQEKATESRLWFVQFLIVLAFGNAFLSKSKNPREPPGAKYFVRAMSLMPEHSSVWKGSLLAVEVHILAGLYLYSIDHREAAHVYLGQATRIAQLEGLHTRLPEEELGSEMVVRCRRLWWTLYIMDRHFSVSLGVPMLTADNDITTLVSPSSMDAQEDTTIGLQVKLSQLSSVILTTIYKTEKTRLSVFLERTRTVLHAMAGHAQEIESIFHERFRDSVEALPPPIRHITLLYHQCVTVATRPLLLSLLKERLDRLDRAREDWQSFLTHTKNLISTGIKSAAKMIQILSDEDTVLGGPSCYMANSAQTDRGLEVFVPFDHEFCYGAALHLIMANALFPGDADEQSYRKAHEILEEMIREGNKVAGVRKKELLHLEDLFRELAAQSERRGLQTLRLAGTEGQEISATNITTTARGADQGLPAPDLRTTIAVPIAGDPQTAFASIDPHTAGNFDFLDNIGISSSEFLSIVDQIGNQDILSYGIECHNPHFLE</sequence>